<evidence type="ECO:0000313" key="4">
    <source>
        <dbReference type="EMBL" id="CCX29792.1"/>
    </source>
</evidence>
<evidence type="ECO:0000313" key="5">
    <source>
        <dbReference type="Proteomes" id="UP000018144"/>
    </source>
</evidence>
<feature type="domain" description="SAM-like" evidence="3">
    <location>
        <begin position="767"/>
        <end position="829"/>
    </location>
</feature>
<dbReference type="OMA" id="MEDETEW"/>
<name>U4LE56_PYROM</name>
<proteinExistence type="predicted"/>
<dbReference type="InterPro" id="IPR055528">
    <property type="entry name" value="DUF7102"/>
</dbReference>
<feature type="compositionally biased region" description="Low complexity" evidence="1">
    <location>
        <begin position="492"/>
        <end position="505"/>
    </location>
</feature>
<feature type="region of interest" description="Disordered" evidence="1">
    <location>
        <begin position="313"/>
        <end position="332"/>
    </location>
</feature>
<dbReference type="Pfam" id="PF23395">
    <property type="entry name" value="SAM_6"/>
    <property type="match status" value="1"/>
</dbReference>
<dbReference type="InterPro" id="IPR057559">
    <property type="entry name" value="SAM_6"/>
</dbReference>
<dbReference type="AlphaFoldDB" id="U4LE56"/>
<evidence type="ECO:0000256" key="1">
    <source>
        <dbReference type="SAM" id="MobiDB-lite"/>
    </source>
</evidence>
<evidence type="ECO:0000259" key="2">
    <source>
        <dbReference type="Pfam" id="PF23394"/>
    </source>
</evidence>
<accession>U4LE56</accession>
<reference evidence="4 5" key="1">
    <citation type="journal article" date="2013" name="PLoS Genet.">
        <title>The genome and development-dependent transcriptomes of Pyronema confluens: a window into fungal evolution.</title>
        <authorList>
            <person name="Traeger S."/>
            <person name="Altegoer F."/>
            <person name="Freitag M."/>
            <person name="Gabaldon T."/>
            <person name="Kempken F."/>
            <person name="Kumar A."/>
            <person name="Marcet-Houben M."/>
            <person name="Poggeler S."/>
            <person name="Stajich J.E."/>
            <person name="Nowrousian M."/>
        </authorList>
    </citation>
    <scope>NUCLEOTIDE SEQUENCE [LARGE SCALE GENOMIC DNA]</scope>
    <source>
        <strain evidence="5">CBS 100304</strain>
        <tissue evidence="4">Vegetative mycelium</tissue>
    </source>
</reference>
<protein>
    <submittedName>
        <fullName evidence="4">Uncharacterized protein</fullName>
    </submittedName>
</protein>
<organism evidence="4 5">
    <name type="scientific">Pyronema omphalodes (strain CBS 100304)</name>
    <name type="common">Pyronema confluens</name>
    <dbReference type="NCBI Taxonomy" id="1076935"/>
    <lineage>
        <taxon>Eukaryota</taxon>
        <taxon>Fungi</taxon>
        <taxon>Dikarya</taxon>
        <taxon>Ascomycota</taxon>
        <taxon>Pezizomycotina</taxon>
        <taxon>Pezizomycetes</taxon>
        <taxon>Pezizales</taxon>
        <taxon>Pyronemataceae</taxon>
        <taxon>Pyronema</taxon>
    </lineage>
</organism>
<dbReference type="eggNOG" id="ENOG502RXCE">
    <property type="taxonomic scope" value="Eukaryota"/>
</dbReference>
<sequence>MSRRAPSTADDRYRAEILQLLQGGRNEGIFHDHRITLPLQLARLPPLSPITDIREPFEFSAEDELRQHNIQPYILEEKTALDKATVQLFKAVQMIPAAGRTVEEELLAQERQGMEPRSLERSTKLEEPITPASFMPRIRLKKKHLKALPLDEDADEGVTWSRGVRKQVCLYQREFLTEEFITPKDVQSFLESNVAAPEVVDLEPEPPKLRKRELLSPPLLPWKNIKPPELPPIPKIDVKPGPEETMEDLQNELEEQIFAVDHNSSSPQRLSTATTPPTSPIKLPEDIKVEEPLLPATPPRRVRFESILATDAGSLPRWKTPPTAAKEEPDEDFDKPLREEVLQLERELEQEQLMLVDSKRLPVPAMEFSNGTKSILKQNLVQELRDELLSGKIKRWGGTRSVEIGLRWCPFQPKEVMLQEERIEEEVESWLLKEKEGEEAETEMMESFRIWGLEDEDEEMEGAEFAREERKLKEPEKQKEMEVIDITMEPRSAATDQSSTPAASAPAPPQLQPAETGKILSELIKSKAQKRQSSITSDKASSKRQRLDQKQPVQSTIHTAFSKHQSLASFLDLNGHHALPPSPPRPSPVAPTPIVPIIAVPPLVPVFPFPAPPPPAQRGDYVISTALLCQRSLTSHIRRLYPQARFIERDYLPSSPDADLIISPLLGLTIASLHRLRQRSSPDSPAGEAEKRRIAELAVRYERLIVIVHSTMPLGPSDRVVLAGVSGWAATVQGVVLKVVQGSEEDVAAWLVGIAGDQEKDIGKGVMEDETEWEVFLRVMGVNAFAAQVVIRELGKLGIAGFVNMEETERRMFLRCVVGRKVAARVDAVVGSRWS</sequence>
<dbReference type="OrthoDB" id="10257314at2759"/>
<feature type="compositionally biased region" description="Polar residues" evidence="1">
    <location>
        <begin position="263"/>
        <end position="276"/>
    </location>
</feature>
<dbReference type="Pfam" id="PF23394">
    <property type="entry name" value="DUF7102"/>
    <property type="match status" value="1"/>
</dbReference>
<feature type="compositionally biased region" description="Basic and acidic residues" evidence="1">
    <location>
        <begin position="464"/>
        <end position="482"/>
    </location>
</feature>
<dbReference type="EMBL" id="HF935354">
    <property type="protein sequence ID" value="CCX29792.1"/>
    <property type="molecule type" value="Genomic_DNA"/>
</dbReference>
<feature type="region of interest" description="Disordered" evidence="1">
    <location>
        <begin position="263"/>
        <end position="283"/>
    </location>
</feature>
<evidence type="ECO:0000259" key="3">
    <source>
        <dbReference type="Pfam" id="PF23395"/>
    </source>
</evidence>
<gene>
    <name evidence="4" type="ORF">PCON_07118</name>
</gene>
<dbReference type="Proteomes" id="UP000018144">
    <property type="component" value="Unassembled WGS sequence"/>
</dbReference>
<feature type="region of interest" description="Disordered" evidence="1">
    <location>
        <begin position="526"/>
        <end position="555"/>
    </location>
</feature>
<feature type="domain" description="DUF7102" evidence="2">
    <location>
        <begin position="622"/>
        <end position="755"/>
    </location>
</feature>
<keyword evidence="5" id="KW-1185">Reference proteome</keyword>
<feature type="region of interest" description="Disordered" evidence="1">
    <location>
        <begin position="460"/>
        <end position="513"/>
    </location>
</feature>